<evidence type="ECO:0000313" key="2">
    <source>
        <dbReference type="EMBL" id="GFJ85258.1"/>
    </source>
</evidence>
<organism evidence="2 3">
    <name type="scientific">Phytohabitans houttuyneae</name>
    <dbReference type="NCBI Taxonomy" id="1076126"/>
    <lineage>
        <taxon>Bacteria</taxon>
        <taxon>Bacillati</taxon>
        <taxon>Actinomycetota</taxon>
        <taxon>Actinomycetes</taxon>
        <taxon>Micromonosporales</taxon>
        <taxon>Micromonosporaceae</taxon>
    </lineage>
</organism>
<dbReference type="Proteomes" id="UP000482800">
    <property type="component" value="Unassembled WGS sequence"/>
</dbReference>
<reference evidence="2 3" key="1">
    <citation type="submission" date="2020-03" db="EMBL/GenBank/DDBJ databases">
        <title>Whole genome shotgun sequence of Phytohabitans houttuyneae NBRC 108639.</title>
        <authorList>
            <person name="Komaki H."/>
            <person name="Tamura T."/>
        </authorList>
    </citation>
    <scope>NUCLEOTIDE SEQUENCE [LARGE SCALE GENOMIC DNA]</scope>
    <source>
        <strain evidence="2 3">NBRC 108639</strain>
    </source>
</reference>
<feature type="region of interest" description="Disordered" evidence="1">
    <location>
        <begin position="39"/>
        <end position="76"/>
    </location>
</feature>
<comment type="caution">
    <text evidence="2">The sequence shown here is derived from an EMBL/GenBank/DDBJ whole genome shotgun (WGS) entry which is preliminary data.</text>
</comment>
<sequence>MVPGGVRARRLSLMHRSPALVAVVAILLVGAGCSADRPAASPSSSVSAAPDGPSGAAGSPGATGAPGGTTETGPAAGNAKQVCADALAASSKGVSTFLTELGAMLKAAGEGNGKAEYEARQKAEAALATWSNAMKEQAAKATDGRLRGVLTEIGTEVGTMRADIDSVDSAKLDQLQQRLDTLCAA</sequence>
<name>A0A6V8KRK0_9ACTN</name>
<dbReference type="AlphaFoldDB" id="A0A6V8KRK0"/>
<accession>A0A6V8KRK0</accession>
<evidence type="ECO:0000313" key="3">
    <source>
        <dbReference type="Proteomes" id="UP000482800"/>
    </source>
</evidence>
<protein>
    <submittedName>
        <fullName evidence="2">Uncharacterized protein</fullName>
    </submittedName>
</protein>
<dbReference type="EMBL" id="BLPF01000004">
    <property type="protein sequence ID" value="GFJ85258.1"/>
    <property type="molecule type" value="Genomic_DNA"/>
</dbReference>
<gene>
    <name evidence="2" type="ORF">Phou_094380</name>
</gene>
<evidence type="ECO:0000256" key="1">
    <source>
        <dbReference type="SAM" id="MobiDB-lite"/>
    </source>
</evidence>
<proteinExistence type="predicted"/>
<dbReference type="PROSITE" id="PS51257">
    <property type="entry name" value="PROKAR_LIPOPROTEIN"/>
    <property type="match status" value="1"/>
</dbReference>
<reference evidence="2 3" key="2">
    <citation type="submission" date="2020-03" db="EMBL/GenBank/DDBJ databases">
        <authorList>
            <person name="Ichikawa N."/>
            <person name="Kimura A."/>
            <person name="Kitahashi Y."/>
            <person name="Uohara A."/>
        </authorList>
    </citation>
    <scope>NUCLEOTIDE SEQUENCE [LARGE SCALE GENOMIC DNA]</scope>
    <source>
        <strain evidence="2 3">NBRC 108639</strain>
    </source>
</reference>
<keyword evidence="3" id="KW-1185">Reference proteome</keyword>